<protein>
    <submittedName>
        <fullName evidence="2">PepSY domain-containing protein</fullName>
    </submittedName>
</protein>
<evidence type="ECO:0000256" key="1">
    <source>
        <dbReference type="SAM" id="Phobius"/>
    </source>
</evidence>
<name>A0A385T2G3_9BACT</name>
<dbReference type="OrthoDB" id="9806195at2"/>
<keyword evidence="1" id="KW-0812">Transmembrane</keyword>
<keyword evidence="3" id="KW-1185">Reference proteome</keyword>
<proteinExistence type="predicted"/>
<evidence type="ECO:0000313" key="2">
    <source>
        <dbReference type="EMBL" id="AYB35348.1"/>
    </source>
</evidence>
<feature type="transmembrane region" description="Helical" evidence="1">
    <location>
        <begin position="254"/>
        <end position="274"/>
    </location>
</feature>
<dbReference type="EMBL" id="CP032382">
    <property type="protein sequence ID" value="AYB35348.1"/>
    <property type="molecule type" value="Genomic_DNA"/>
</dbReference>
<dbReference type="KEGG" id="chk:D4L85_00390"/>
<dbReference type="Pfam" id="PF03929">
    <property type="entry name" value="PepSY_TM"/>
    <property type="match status" value="1"/>
</dbReference>
<feature type="transmembrane region" description="Helical" evidence="1">
    <location>
        <begin position="12"/>
        <end position="34"/>
    </location>
</feature>
<keyword evidence="1" id="KW-0472">Membrane</keyword>
<accession>A0A385T2G3</accession>
<dbReference type="InterPro" id="IPR005625">
    <property type="entry name" value="PepSY-ass_TM"/>
</dbReference>
<dbReference type="AlphaFoldDB" id="A0A385T2G3"/>
<feature type="transmembrane region" description="Helical" evidence="1">
    <location>
        <begin position="208"/>
        <end position="233"/>
    </location>
</feature>
<sequence length="499" mass="57505">MLKRNIFKWHRTIGLITLVPVIFWTLSGLMHPFLSHWFKPVIAREFMEPKVLDRSQVQLSLQEVLKKNDIADFKNFRLVVFDAQTFYQVKSIDGSLRYYNAATGDRLKDGDVKYAEFMARYFLDDQKSKIKSITLQTEFDQQYKYINRYLPVWKISFDRPDAMDVYIETSSSRMGTFNTGARKAFLWVFDNFHNWSFLERITNNTLRISIMVLLLGIILTSAVSGIVIYGLFWKRFKKLNNTNEKKGLRKYHRQIGIATAFIALTFTMSGAFHATRKLEPNVLPEMVYEPIIRTSELNTASLSLNVDWERLYNLSVVRKSKHDYFQVFYIKTEDEPPQTLYIDAADGHVLENGDLVYAKFLGKKFLEVLSQKTSMTAACCEEMGAGNASAGEDATLLKAELVPKFENREYGFVFKRLPVVRLAYDTPDDQTLYVETATSRLAATINGTDRVEGYSFAIFHKYLLMDWAGKNVRDVTMMLSAFGLLTVCVLGLLVFLKKA</sequence>
<feature type="transmembrane region" description="Helical" evidence="1">
    <location>
        <begin position="475"/>
        <end position="496"/>
    </location>
</feature>
<dbReference type="Proteomes" id="UP000266183">
    <property type="component" value="Chromosome"/>
</dbReference>
<gene>
    <name evidence="2" type="ORF">D4L85_00390</name>
</gene>
<keyword evidence="1" id="KW-1133">Transmembrane helix</keyword>
<organism evidence="2 3">
    <name type="scientific">Chryseolinea soli</name>
    <dbReference type="NCBI Taxonomy" id="2321403"/>
    <lineage>
        <taxon>Bacteria</taxon>
        <taxon>Pseudomonadati</taxon>
        <taxon>Bacteroidota</taxon>
        <taxon>Cytophagia</taxon>
        <taxon>Cytophagales</taxon>
        <taxon>Fulvivirgaceae</taxon>
        <taxon>Chryseolinea</taxon>
    </lineage>
</organism>
<evidence type="ECO:0000313" key="3">
    <source>
        <dbReference type="Proteomes" id="UP000266183"/>
    </source>
</evidence>
<reference evidence="3" key="1">
    <citation type="submission" date="2018-09" db="EMBL/GenBank/DDBJ databases">
        <title>Chryseolinea sp. KIS68-18 isolated from soil.</title>
        <authorList>
            <person name="Weon H.-Y."/>
            <person name="Kwon S.-W."/>
            <person name="Lee S.A."/>
        </authorList>
    </citation>
    <scope>NUCLEOTIDE SEQUENCE [LARGE SCALE GENOMIC DNA]</scope>
    <source>
        <strain evidence="3">KIS68-18</strain>
    </source>
</reference>